<reference evidence="1" key="1">
    <citation type="submission" date="2018-02" db="EMBL/GenBank/DDBJ databases">
        <title>Rhizophora mucronata_Transcriptome.</title>
        <authorList>
            <person name="Meera S.P."/>
            <person name="Sreeshan A."/>
            <person name="Augustine A."/>
        </authorList>
    </citation>
    <scope>NUCLEOTIDE SEQUENCE</scope>
    <source>
        <tissue evidence="1">Leaf</tissue>
    </source>
</reference>
<protein>
    <submittedName>
        <fullName evidence="1">Uncharacterized protein</fullName>
    </submittedName>
</protein>
<accession>A0A2P2IXJ5</accession>
<dbReference type="AlphaFoldDB" id="A0A2P2IXJ5"/>
<organism evidence="1">
    <name type="scientific">Rhizophora mucronata</name>
    <name type="common">Asiatic mangrove</name>
    <dbReference type="NCBI Taxonomy" id="61149"/>
    <lineage>
        <taxon>Eukaryota</taxon>
        <taxon>Viridiplantae</taxon>
        <taxon>Streptophyta</taxon>
        <taxon>Embryophyta</taxon>
        <taxon>Tracheophyta</taxon>
        <taxon>Spermatophyta</taxon>
        <taxon>Magnoliopsida</taxon>
        <taxon>eudicotyledons</taxon>
        <taxon>Gunneridae</taxon>
        <taxon>Pentapetalae</taxon>
        <taxon>rosids</taxon>
        <taxon>fabids</taxon>
        <taxon>Malpighiales</taxon>
        <taxon>Rhizophoraceae</taxon>
        <taxon>Rhizophora</taxon>
    </lineage>
</organism>
<dbReference type="EMBL" id="GGEC01005457">
    <property type="protein sequence ID" value="MBW85940.1"/>
    <property type="molecule type" value="Transcribed_RNA"/>
</dbReference>
<name>A0A2P2IXJ5_RHIMU</name>
<proteinExistence type="predicted"/>
<evidence type="ECO:0000313" key="1">
    <source>
        <dbReference type="EMBL" id="MBW85940.1"/>
    </source>
</evidence>
<sequence>MTLEMMTQSFRLLIDLDTVRYF</sequence>